<proteinExistence type="predicted"/>
<evidence type="ECO:0000313" key="2">
    <source>
        <dbReference type="EnsemblMetazoa" id="G5958.4:cds"/>
    </source>
</evidence>
<dbReference type="EnsemblMetazoa" id="G5958.1">
    <property type="protein sequence ID" value="G5958.1:cds"/>
    <property type="gene ID" value="G5958"/>
</dbReference>
<dbReference type="EnsemblMetazoa" id="G5958.3">
    <property type="protein sequence ID" value="G5958.3:cds"/>
    <property type="gene ID" value="G5958"/>
</dbReference>
<accession>A0A8W8NMW4</accession>
<evidence type="ECO:0008006" key="4">
    <source>
        <dbReference type="Google" id="ProtNLM"/>
    </source>
</evidence>
<feature type="signal peptide" evidence="1">
    <location>
        <begin position="1"/>
        <end position="16"/>
    </location>
</feature>
<dbReference type="EnsemblMetazoa" id="G5958.2">
    <property type="protein sequence ID" value="G5958.2:cds"/>
    <property type="gene ID" value="G5958"/>
</dbReference>
<dbReference type="AlphaFoldDB" id="A0A8W8NMW4"/>
<feature type="chain" id="PRO_5042432193" description="EB domain-containing protein" evidence="1">
    <location>
        <begin position="17"/>
        <end position="84"/>
    </location>
</feature>
<evidence type="ECO:0000313" key="3">
    <source>
        <dbReference type="Proteomes" id="UP000005408"/>
    </source>
</evidence>
<name>A0A8W8NMW4_MAGGI</name>
<keyword evidence="3" id="KW-1185">Reference proteome</keyword>
<sequence>MSILFVFAICVGLVVSERCTETNNCHHTLCDSSSELHCVHNMCTCTVATSWTCSDVNACLAINAWTCPQSRRHCIDGRCRCTAV</sequence>
<dbReference type="OrthoDB" id="6040679at2759"/>
<evidence type="ECO:0000256" key="1">
    <source>
        <dbReference type="SAM" id="SignalP"/>
    </source>
</evidence>
<dbReference type="OMA" id="CLAINAW"/>
<organism evidence="2 3">
    <name type="scientific">Magallana gigas</name>
    <name type="common">Pacific oyster</name>
    <name type="synonym">Crassostrea gigas</name>
    <dbReference type="NCBI Taxonomy" id="29159"/>
    <lineage>
        <taxon>Eukaryota</taxon>
        <taxon>Metazoa</taxon>
        <taxon>Spiralia</taxon>
        <taxon>Lophotrochozoa</taxon>
        <taxon>Mollusca</taxon>
        <taxon>Bivalvia</taxon>
        <taxon>Autobranchia</taxon>
        <taxon>Pteriomorphia</taxon>
        <taxon>Ostreida</taxon>
        <taxon>Ostreoidea</taxon>
        <taxon>Ostreidae</taxon>
        <taxon>Magallana</taxon>
    </lineage>
</organism>
<dbReference type="EnsemblMetazoa" id="G5958.4">
    <property type="protein sequence ID" value="G5958.4:cds"/>
    <property type="gene ID" value="G5958"/>
</dbReference>
<protein>
    <recommendedName>
        <fullName evidence="4">EB domain-containing protein</fullName>
    </recommendedName>
</protein>
<dbReference type="Proteomes" id="UP000005408">
    <property type="component" value="Unassembled WGS sequence"/>
</dbReference>
<keyword evidence="1" id="KW-0732">Signal</keyword>
<reference evidence="2" key="1">
    <citation type="submission" date="2022-08" db="UniProtKB">
        <authorList>
            <consortium name="EnsemblMetazoa"/>
        </authorList>
    </citation>
    <scope>IDENTIFICATION</scope>
    <source>
        <strain evidence="2">05x7-T-G4-1.051#20</strain>
    </source>
</reference>